<dbReference type="STRING" id="29422.Lbru_0569"/>
<dbReference type="Gene3D" id="3.40.1090.10">
    <property type="entry name" value="Cytosolic phospholipase A2 catalytic domain"/>
    <property type="match status" value="2"/>
</dbReference>
<feature type="short sequence motif" description="DGA/G" evidence="4">
    <location>
        <begin position="211"/>
        <end position="213"/>
    </location>
</feature>
<dbReference type="PANTHER" id="PTHR14226">
    <property type="entry name" value="NEUROPATHY TARGET ESTERASE/SWISS CHEESE D.MELANOGASTER"/>
    <property type="match status" value="1"/>
</dbReference>
<evidence type="ECO:0000313" key="6">
    <source>
        <dbReference type="EMBL" id="KTC86628.1"/>
    </source>
</evidence>
<keyword evidence="3 4" id="KW-0443">Lipid metabolism</keyword>
<feature type="domain" description="PNPLA" evidence="5">
    <location>
        <begin position="16"/>
        <end position="224"/>
    </location>
</feature>
<dbReference type="InterPro" id="IPR050301">
    <property type="entry name" value="NTE"/>
</dbReference>
<dbReference type="Pfam" id="PF01734">
    <property type="entry name" value="Patatin"/>
    <property type="match status" value="1"/>
</dbReference>
<keyword evidence="7" id="KW-1185">Reference proteome</keyword>
<gene>
    <name evidence="6" type="ORF">Lbru_0569</name>
</gene>
<feature type="active site" description="Nucleophile" evidence="4">
    <location>
        <position position="49"/>
    </location>
</feature>
<dbReference type="InterPro" id="IPR002641">
    <property type="entry name" value="PNPLA_dom"/>
</dbReference>
<keyword evidence="2 4" id="KW-0442">Lipid degradation</keyword>
<dbReference type="PATRIC" id="fig|29422.6.peg.598"/>
<dbReference type="RefSeq" id="WP_058440664.1">
    <property type="nucleotide sequence ID" value="NZ_CAAAHU010000007.1"/>
</dbReference>
<sequence length="392" mass="44435">MKKQLQAKPVWNRVAFIFQGGGALGAFQVGIYEALHNAGYQLDWVSGVSIGAINAAIVAGNKPENRVAKLKEFWRIISTPTHFSWWDEYLENIDLRRLYNQLHAHATLFFGQPGFFMPRLINPHFLSNSKPDEISFYDTSLLKETLESLIDFDLLNSGKTRLTLSAVRLKDSQLVLFDTNHQEIRAEHIMASGALPPGFPAVKIDGQYYWDGGIVNNTPIEVILNDLPRVSTLCFMVHLFDPESSDPTTLDEVLLKQKDMTYSSHYKRVIKSFCEAHDMRHGISELYDMLPEHIKREPKAQEIRAMGCKTIMVLVRFHRHGLMSDLSSKDYAFSSVAIDEGIKMGCEQATAALKESQWLQPVPSNVGAVLYDVCPHEETEQTVFKHGKKHQN</sequence>
<proteinExistence type="predicted"/>
<dbReference type="InterPro" id="IPR016035">
    <property type="entry name" value="Acyl_Trfase/lysoPLipase"/>
</dbReference>
<keyword evidence="1 4" id="KW-0378">Hydrolase</keyword>
<evidence type="ECO:0000256" key="1">
    <source>
        <dbReference type="ARBA" id="ARBA00022801"/>
    </source>
</evidence>
<name>A0A0W0STM6_9GAMM</name>
<dbReference type="CDD" id="cd07209">
    <property type="entry name" value="Pat_hypo_Ecoli_Z1214_like"/>
    <property type="match status" value="1"/>
</dbReference>
<feature type="active site" description="Proton acceptor" evidence="4">
    <location>
        <position position="211"/>
    </location>
</feature>
<evidence type="ECO:0000313" key="7">
    <source>
        <dbReference type="Proteomes" id="UP000054742"/>
    </source>
</evidence>
<dbReference type="Pfam" id="PF12536">
    <property type="entry name" value="DUF3734"/>
    <property type="match status" value="1"/>
</dbReference>
<dbReference type="PANTHER" id="PTHR14226:SF57">
    <property type="entry name" value="BLR7027 PROTEIN"/>
    <property type="match status" value="1"/>
</dbReference>
<dbReference type="InterPro" id="IPR021095">
    <property type="entry name" value="DUF3734"/>
</dbReference>
<reference evidence="6 7" key="1">
    <citation type="submission" date="2015-11" db="EMBL/GenBank/DDBJ databases">
        <title>Genomic analysis of 38 Legionella species identifies large and diverse effector repertoires.</title>
        <authorList>
            <person name="Burstein D."/>
            <person name="Amaro F."/>
            <person name="Zusman T."/>
            <person name="Lifshitz Z."/>
            <person name="Cohen O."/>
            <person name="Gilbert J.A."/>
            <person name="Pupko T."/>
            <person name="Shuman H.A."/>
            <person name="Segal G."/>
        </authorList>
    </citation>
    <scope>NUCLEOTIDE SEQUENCE [LARGE SCALE GENOMIC DNA]</scope>
    <source>
        <strain evidence="6 7">ATCC 43878</strain>
    </source>
</reference>
<organism evidence="6 7">
    <name type="scientific">Legionella brunensis</name>
    <dbReference type="NCBI Taxonomy" id="29422"/>
    <lineage>
        <taxon>Bacteria</taxon>
        <taxon>Pseudomonadati</taxon>
        <taxon>Pseudomonadota</taxon>
        <taxon>Gammaproteobacteria</taxon>
        <taxon>Legionellales</taxon>
        <taxon>Legionellaceae</taxon>
        <taxon>Legionella</taxon>
    </lineage>
</organism>
<dbReference type="Proteomes" id="UP000054742">
    <property type="component" value="Unassembled WGS sequence"/>
</dbReference>
<dbReference type="GO" id="GO:0016787">
    <property type="term" value="F:hydrolase activity"/>
    <property type="evidence" value="ECO:0007669"/>
    <property type="project" value="UniProtKB-UniRule"/>
</dbReference>
<protein>
    <submittedName>
        <fullName evidence="6">Patatin-like phospholipase</fullName>
    </submittedName>
</protein>
<dbReference type="PROSITE" id="PS51635">
    <property type="entry name" value="PNPLA"/>
    <property type="match status" value="1"/>
</dbReference>
<dbReference type="AlphaFoldDB" id="A0A0W0STM6"/>
<accession>A0A0W0STM6</accession>
<evidence type="ECO:0000259" key="5">
    <source>
        <dbReference type="PROSITE" id="PS51635"/>
    </source>
</evidence>
<evidence type="ECO:0000256" key="4">
    <source>
        <dbReference type="PROSITE-ProRule" id="PRU01161"/>
    </source>
</evidence>
<dbReference type="GO" id="GO:0016042">
    <property type="term" value="P:lipid catabolic process"/>
    <property type="evidence" value="ECO:0007669"/>
    <property type="project" value="UniProtKB-UniRule"/>
</dbReference>
<feature type="short sequence motif" description="GXGXXG" evidence="4">
    <location>
        <begin position="20"/>
        <end position="25"/>
    </location>
</feature>
<dbReference type="SUPFAM" id="SSF52151">
    <property type="entry name" value="FabD/lysophospholipase-like"/>
    <property type="match status" value="1"/>
</dbReference>
<feature type="short sequence motif" description="GXSXG" evidence="4">
    <location>
        <begin position="47"/>
        <end position="51"/>
    </location>
</feature>
<evidence type="ECO:0000256" key="3">
    <source>
        <dbReference type="ARBA" id="ARBA00023098"/>
    </source>
</evidence>
<dbReference type="OrthoDB" id="9807112at2"/>
<dbReference type="EMBL" id="LNXV01000004">
    <property type="protein sequence ID" value="KTC86628.1"/>
    <property type="molecule type" value="Genomic_DNA"/>
</dbReference>
<evidence type="ECO:0000256" key="2">
    <source>
        <dbReference type="ARBA" id="ARBA00022963"/>
    </source>
</evidence>
<comment type="caution">
    <text evidence="6">The sequence shown here is derived from an EMBL/GenBank/DDBJ whole genome shotgun (WGS) entry which is preliminary data.</text>
</comment>